<proteinExistence type="predicted"/>
<evidence type="ECO:0000313" key="2">
    <source>
        <dbReference type="Proteomes" id="UP000274046"/>
    </source>
</evidence>
<name>A0A3N0BSW2_9SPHI</name>
<dbReference type="AlphaFoldDB" id="A0A3N0BSW2"/>
<evidence type="ECO:0000313" key="1">
    <source>
        <dbReference type="EMBL" id="RNL51771.1"/>
    </source>
</evidence>
<accession>A0A3N0BSW2</accession>
<dbReference type="OrthoDB" id="795906at2"/>
<gene>
    <name evidence="1" type="ORF">D7004_13925</name>
</gene>
<reference evidence="1 2" key="1">
    <citation type="submission" date="2018-10" db="EMBL/GenBank/DDBJ databases">
        <title>Genome sequencing of Pedobacter jejuensis TNB23.</title>
        <authorList>
            <person name="Cho Y.-J."/>
            <person name="Cho A."/>
            <person name="Kim O.-S."/>
        </authorList>
    </citation>
    <scope>NUCLEOTIDE SEQUENCE [LARGE SCALE GENOMIC DNA]</scope>
    <source>
        <strain evidence="1 2">TNB23</strain>
    </source>
</reference>
<sequence length="68" mass="7767">MDTASETDYFTGFDYPANALLKFNTCGDLFTFLLKDGTVIHYTAGDTYLFKKWLVCNGITDIRLEKNK</sequence>
<protein>
    <submittedName>
        <fullName evidence="1">Uncharacterized protein</fullName>
    </submittedName>
</protein>
<comment type="caution">
    <text evidence="1">The sequence shown here is derived from an EMBL/GenBank/DDBJ whole genome shotgun (WGS) entry which is preliminary data.</text>
</comment>
<dbReference type="RefSeq" id="WP_123206477.1">
    <property type="nucleotide sequence ID" value="NZ_RBEE01000028.1"/>
</dbReference>
<dbReference type="EMBL" id="RBEE01000028">
    <property type="protein sequence ID" value="RNL51771.1"/>
    <property type="molecule type" value="Genomic_DNA"/>
</dbReference>
<keyword evidence="2" id="KW-1185">Reference proteome</keyword>
<organism evidence="1 2">
    <name type="scientific">Pedobacter jejuensis</name>
    <dbReference type="NCBI Taxonomy" id="1268550"/>
    <lineage>
        <taxon>Bacteria</taxon>
        <taxon>Pseudomonadati</taxon>
        <taxon>Bacteroidota</taxon>
        <taxon>Sphingobacteriia</taxon>
        <taxon>Sphingobacteriales</taxon>
        <taxon>Sphingobacteriaceae</taxon>
        <taxon>Pedobacter</taxon>
    </lineage>
</organism>
<dbReference type="Proteomes" id="UP000274046">
    <property type="component" value="Unassembled WGS sequence"/>
</dbReference>